<reference evidence="3" key="3">
    <citation type="submission" date="2015-06" db="UniProtKB">
        <authorList>
            <consortium name="EnsemblMetazoa"/>
        </authorList>
    </citation>
    <scope>IDENTIFICATION</scope>
</reference>
<evidence type="ECO:0000256" key="1">
    <source>
        <dbReference type="SAM" id="MobiDB-lite"/>
    </source>
</evidence>
<evidence type="ECO:0000313" key="2">
    <source>
        <dbReference type="EMBL" id="ELT87790.1"/>
    </source>
</evidence>
<sequence length="249" mass="28667">MTSFWNTHKEAYLRDVEEMKKAEVEKAKKAAEEAKLDKKATKKETDLSVKAPPAVYVEDEDDPDDDDDDDGGTPPVRQTKRRTPSHHRRRPAKLVVHRDRPTKAVKVTKRASPYSRSDSDYDTDMDDDELVTEGKRLASIRDMDKVYPLLNSRSKVAVRKGLVNMVSGGFRDHLTTEERKKIASRKRDYEKVCSRRRNRNPFEGKRKHVGETYQKFMSEVNVVKDDDSFSTSSAEGEGGSDRLDWTKWD</sequence>
<dbReference type="EMBL" id="KB312163">
    <property type="protein sequence ID" value="ELT87790.1"/>
    <property type="molecule type" value="Genomic_DNA"/>
</dbReference>
<protein>
    <submittedName>
        <fullName evidence="2 3">Uncharacterized protein</fullName>
    </submittedName>
</protein>
<feature type="compositionally biased region" description="Basic and acidic residues" evidence="1">
    <location>
        <begin position="31"/>
        <end position="47"/>
    </location>
</feature>
<dbReference type="AlphaFoldDB" id="R7T8R9"/>
<feature type="region of interest" description="Disordered" evidence="1">
    <location>
        <begin position="31"/>
        <end position="127"/>
    </location>
</feature>
<gene>
    <name evidence="2" type="ORF">CAPTEDRAFT_199473</name>
</gene>
<feature type="compositionally biased region" description="Basic and acidic residues" evidence="1">
    <location>
        <begin position="239"/>
        <end position="249"/>
    </location>
</feature>
<evidence type="ECO:0000313" key="4">
    <source>
        <dbReference type="Proteomes" id="UP000014760"/>
    </source>
</evidence>
<dbReference type="EnsemblMetazoa" id="CapteT199473">
    <property type="protein sequence ID" value="CapteP199473"/>
    <property type="gene ID" value="CapteG199473"/>
</dbReference>
<dbReference type="HOGENOM" id="CLU_1116666_0_0_1"/>
<feature type="region of interest" description="Disordered" evidence="1">
    <location>
        <begin position="227"/>
        <end position="249"/>
    </location>
</feature>
<organism evidence="2">
    <name type="scientific">Capitella teleta</name>
    <name type="common">Polychaete worm</name>
    <dbReference type="NCBI Taxonomy" id="283909"/>
    <lineage>
        <taxon>Eukaryota</taxon>
        <taxon>Metazoa</taxon>
        <taxon>Spiralia</taxon>
        <taxon>Lophotrochozoa</taxon>
        <taxon>Annelida</taxon>
        <taxon>Polychaeta</taxon>
        <taxon>Sedentaria</taxon>
        <taxon>Scolecida</taxon>
        <taxon>Capitellidae</taxon>
        <taxon>Capitella</taxon>
    </lineage>
</organism>
<evidence type="ECO:0000313" key="3">
    <source>
        <dbReference type="EnsemblMetazoa" id="CapteP199473"/>
    </source>
</evidence>
<feature type="compositionally biased region" description="Acidic residues" evidence="1">
    <location>
        <begin position="57"/>
        <end position="71"/>
    </location>
</feature>
<reference evidence="2 4" key="2">
    <citation type="journal article" date="2013" name="Nature">
        <title>Insights into bilaterian evolution from three spiralian genomes.</title>
        <authorList>
            <person name="Simakov O."/>
            <person name="Marletaz F."/>
            <person name="Cho S.J."/>
            <person name="Edsinger-Gonzales E."/>
            <person name="Havlak P."/>
            <person name="Hellsten U."/>
            <person name="Kuo D.H."/>
            <person name="Larsson T."/>
            <person name="Lv J."/>
            <person name="Arendt D."/>
            <person name="Savage R."/>
            <person name="Osoegawa K."/>
            <person name="de Jong P."/>
            <person name="Grimwood J."/>
            <person name="Chapman J.A."/>
            <person name="Shapiro H."/>
            <person name="Aerts A."/>
            <person name="Otillar R.P."/>
            <person name="Terry A.Y."/>
            <person name="Boore J.L."/>
            <person name="Grigoriev I.V."/>
            <person name="Lindberg D.R."/>
            <person name="Seaver E.C."/>
            <person name="Weisblat D.A."/>
            <person name="Putnam N.H."/>
            <person name="Rokhsar D.S."/>
        </authorList>
    </citation>
    <scope>NUCLEOTIDE SEQUENCE</scope>
    <source>
        <strain evidence="2 4">I ESC-2004</strain>
    </source>
</reference>
<accession>R7T8R9</accession>
<proteinExistence type="predicted"/>
<reference evidence="4" key="1">
    <citation type="submission" date="2012-12" db="EMBL/GenBank/DDBJ databases">
        <authorList>
            <person name="Hellsten U."/>
            <person name="Grimwood J."/>
            <person name="Chapman J.A."/>
            <person name="Shapiro H."/>
            <person name="Aerts A."/>
            <person name="Otillar R.P."/>
            <person name="Terry A.Y."/>
            <person name="Boore J.L."/>
            <person name="Simakov O."/>
            <person name="Marletaz F."/>
            <person name="Cho S.-J."/>
            <person name="Edsinger-Gonzales E."/>
            <person name="Havlak P."/>
            <person name="Kuo D.-H."/>
            <person name="Larsson T."/>
            <person name="Lv J."/>
            <person name="Arendt D."/>
            <person name="Savage R."/>
            <person name="Osoegawa K."/>
            <person name="de Jong P."/>
            <person name="Lindberg D.R."/>
            <person name="Seaver E.C."/>
            <person name="Weisblat D.A."/>
            <person name="Putnam N.H."/>
            <person name="Grigoriev I.V."/>
            <person name="Rokhsar D.S."/>
        </authorList>
    </citation>
    <scope>NUCLEOTIDE SEQUENCE</scope>
    <source>
        <strain evidence="4">I ESC-2004</strain>
    </source>
</reference>
<dbReference type="Proteomes" id="UP000014760">
    <property type="component" value="Unassembled WGS sequence"/>
</dbReference>
<dbReference type="EMBL" id="AMQN01015711">
    <property type="status" value="NOT_ANNOTATED_CDS"/>
    <property type="molecule type" value="Genomic_DNA"/>
</dbReference>
<feature type="compositionally biased region" description="Basic residues" evidence="1">
    <location>
        <begin position="78"/>
        <end position="92"/>
    </location>
</feature>
<keyword evidence="4" id="KW-1185">Reference proteome</keyword>
<name>R7T8R9_CAPTE</name>